<dbReference type="InterPro" id="IPR016477">
    <property type="entry name" value="Fructo-/Ketosamine-3-kinase"/>
</dbReference>
<keyword evidence="2" id="KW-1185">Reference proteome</keyword>
<dbReference type="Pfam" id="PF03881">
    <property type="entry name" value="Fructosamin_kin"/>
    <property type="match status" value="1"/>
</dbReference>
<sequence length="216" mass="24162">MAPSTDPSIWNQEIAVPAEVISYVDDAVKAKMPEGTQVLSIAPSGSSYWARTAKIATLDSEGNEVFYFIKAHQGETGHSLVLGEYHSMNTLWTVMPELVARPYGYGTYEKMEDVHFFLCSFHELTDDIPDIDDFPALVAKLHKAQTSPDGTFGFPYETFGGRLPQLFPVTDSWETTFKSGLERIFDSEENTHGHDEDMAQLRKGIMEKSFHGLFAP</sequence>
<name>A0A439CND8_9PEZI</name>
<protein>
    <recommendedName>
        <fullName evidence="3">Protein-ribulosamine 3-kinase</fullName>
    </recommendedName>
</protein>
<comment type="caution">
    <text evidence="1">The sequence shown here is derived from an EMBL/GenBank/DDBJ whole genome shotgun (WGS) entry which is preliminary data.</text>
</comment>
<gene>
    <name evidence="1" type="ORF">EKO27_g11422</name>
</gene>
<dbReference type="AlphaFoldDB" id="A0A439CND8"/>
<dbReference type="PANTHER" id="PTHR12149:SF8">
    <property type="entry name" value="PROTEIN-RIBULOSAMINE 3-KINASE"/>
    <property type="match status" value="1"/>
</dbReference>
<dbReference type="PANTHER" id="PTHR12149">
    <property type="entry name" value="FRUCTOSAMINE 3 KINASE-RELATED PROTEIN"/>
    <property type="match status" value="1"/>
</dbReference>
<evidence type="ECO:0008006" key="3">
    <source>
        <dbReference type="Google" id="ProtNLM"/>
    </source>
</evidence>
<reference evidence="1 2" key="1">
    <citation type="submission" date="2018-12" db="EMBL/GenBank/DDBJ databases">
        <title>Draft genome sequence of Xylaria grammica IHI A82.</title>
        <authorList>
            <person name="Buettner E."/>
            <person name="Kellner H."/>
        </authorList>
    </citation>
    <scope>NUCLEOTIDE SEQUENCE [LARGE SCALE GENOMIC DNA]</scope>
    <source>
        <strain evidence="1 2">IHI A82</strain>
    </source>
</reference>
<accession>A0A439CND8</accession>
<proteinExistence type="predicted"/>
<dbReference type="EMBL" id="RYZI01000723">
    <property type="protein sequence ID" value="RWA03683.1"/>
    <property type="molecule type" value="Genomic_DNA"/>
</dbReference>
<evidence type="ECO:0000313" key="1">
    <source>
        <dbReference type="EMBL" id="RWA03683.1"/>
    </source>
</evidence>
<dbReference type="Gene3D" id="3.90.1200.10">
    <property type="match status" value="1"/>
</dbReference>
<evidence type="ECO:0000313" key="2">
    <source>
        <dbReference type="Proteomes" id="UP000286045"/>
    </source>
</evidence>
<dbReference type="Proteomes" id="UP000286045">
    <property type="component" value="Unassembled WGS sequence"/>
</dbReference>
<organism evidence="1 2">
    <name type="scientific">Xylaria grammica</name>
    <dbReference type="NCBI Taxonomy" id="363999"/>
    <lineage>
        <taxon>Eukaryota</taxon>
        <taxon>Fungi</taxon>
        <taxon>Dikarya</taxon>
        <taxon>Ascomycota</taxon>
        <taxon>Pezizomycotina</taxon>
        <taxon>Sordariomycetes</taxon>
        <taxon>Xylariomycetidae</taxon>
        <taxon>Xylariales</taxon>
        <taxon>Xylariaceae</taxon>
        <taxon>Xylaria</taxon>
    </lineage>
</organism>